<dbReference type="EMBL" id="BOMH01000081">
    <property type="protein sequence ID" value="GID70749.1"/>
    <property type="molecule type" value="Genomic_DNA"/>
</dbReference>
<keyword evidence="1" id="KW-0378">Hydrolase</keyword>
<organism evidence="3 4">
    <name type="scientific">Actinoplanes cyaneus</name>
    <dbReference type="NCBI Taxonomy" id="52696"/>
    <lineage>
        <taxon>Bacteria</taxon>
        <taxon>Bacillati</taxon>
        <taxon>Actinomycetota</taxon>
        <taxon>Actinomycetes</taxon>
        <taxon>Micromonosporales</taxon>
        <taxon>Micromonosporaceae</taxon>
        <taxon>Actinoplanes</taxon>
    </lineage>
</organism>
<protein>
    <submittedName>
        <fullName evidence="3">Esterase</fullName>
    </submittedName>
</protein>
<dbReference type="Gene3D" id="3.40.50.1820">
    <property type="entry name" value="alpha/beta hydrolase"/>
    <property type="match status" value="1"/>
</dbReference>
<comment type="caution">
    <text evidence="3">The sequence shown here is derived from an EMBL/GenBank/DDBJ whole genome shotgun (WGS) entry which is preliminary data.</text>
</comment>
<name>A0A919IS43_9ACTN</name>
<dbReference type="GO" id="GO:0016787">
    <property type="term" value="F:hydrolase activity"/>
    <property type="evidence" value="ECO:0007669"/>
    <property type="project" value="UniProtKB-KW"/>
</dbReference>
<accession>A0A919IS43</accession>
<dbReference type="Proteomes" id="UP000619479">
    <property type="component" value="Unassembled WGS sequence"/>
</dbReference>
<dbReference type="PANTHER" id="PTHR48081">
    <property type="entry name" value="AB HYDROLASE SUPERFAMILY PROTEIN C4A8.06C"/>
    <property type="match status" value="1"/>
</dbReference>
<sequence length="350" mass="37099">MTGTPPVGPPPPVDHELAAPLRDILAMLPGPLTPELVADRRARTRAGSLSDEDIRRSGAFTVDELVVPGPAGAPEITLLICRPSAAPGPYPVIYNTHGGGMVAGGTRTVELADELDRAEELGLAVVAVEYRLAPEHPHPAPVEDCYAGLVWLAEHAGEHHLDPERIVVSGNSAGGCLAAALALLARDRGGPALLGQMLQCPMLDDRCDTPSSVQLDRAGLWDGASNRAGWTALLGARRGTAEVPAGAAPARATDLTGLPPAFLDVGSVEALRDDAVRYAERLWRCGAEAELHVWSGAFHSFDEWVPDAVVSRTAKRARADWLRRLLDRSGWRPPALPAAHPADHHHARSS</sequence>
<dbReference type="SUPFAM" id="SSF53474">
    <property type="entry name" value="alpha/beta-Hydrolases"/>
    <property type="match status" value="1"/>
</dbReference>
<evidence type="ECO:0000256" key="1">
    <source>
        <dbReference type="ARBA" id="ARBA00022801"/>
    </source>
</evidence>
<dbReference type="InterPro" id="IPR050300">
    <property type="entry name" value="GDXG_lipolytic_enzyme"/>
</dbReference>
<dbReference type="PANTHER" id="PTHR48081:SF8">
    <property type="entry name" value="ALPHA_BETA HYDROLASE FOLD-3 DOMAIN-CONTAINING PROTEIN-RELATED"/>
    <property type="match status" value="1"/>
</dbReference>
<evidence type="ECO:0000259" key="2">
    <source>
        <dbReference type="Pfam" id="PF07859"/>
    </source>
</evidence>
<feature type="domain" description="Alpha/beta hydrolase fold-3" evidence="2">
    <location>
        <begin position="95"/>
        <end position="301"/>
    </location>
</feature>
<dbReference type="RefSeq" id="WP_239175782.1">
    <property type="nucleotide sequence ID" value="NZ_BAAAUC010000070.1"/>
</dbReference>
<proteinExistence type="predicted"/>
<gene>
    <name evidence="3" type="ORF">Acy02nite_86300</name>
</gene>
<keyword evidence="4" id="KW-1185">Reference proteome</keyword>
<dbReference type="InterPro" id="IPR013094">
    <property type="entry name" value="AB_hydrolase_3"/>
</dbReference>
<dbReference type="InterPro" id="IPR029058">
    <property type="entry name" value="AB_hydrolase_fold"/>
</dbReference>
<evidence type="ECO:0000313" key="3">
    <source>
        <dbReference type="EMBL" id="GID70749.1"/>
    </source>
</evidence>
<dbReference type="Pfam" id="PF07859">
    <property type="entry name" value="Abhydrolase_3"/>
    <property type="match status" value="1"/>
</dbReference>
<reference evidence="3" key="1">
    <citation type="submission" date="2021-01" db="EMBL/GenBank/DDBJ databases">
        <title>Whole genome shotgun sequence of Actinoplanes cyaneus NBRC 14990.</title>
        <authorList>
            <person name="Komaki H."/>
            <person name="Tamura T."/>
        </authorList>
    </citation>
    <scope>NUCLEOTIDE SEQUENCE</scope>
    <source>
        <strain evidence="3">NBRC 14990</strain>
    </source>
</reference>
<dbReference type="AlphaFoldDB" id="A0A919IS43"/>
<evidence type="ECO:0000313" key="4">
    <source>
        <dbReference type="Proteomes" id="UP000619479"/>
    </source>
</evidence>